<evidence type="ECO:0000256" key="1">
    <source>
        <dbReference type="SAM" id="MobiDB-lite"/>
    </source>
</evidence>
<keyword evidence="3" id="KW-1185">Reference proteome</keyword>
<feature type="compositionally biased region" description="Acidic residues" evidence="1">
    <location>
        <begin position="261"/>
        <end position="276"/>
    </location>
</feature>
<evidence type="ECO:0000313" key="3">
    <source>
        <dbReference type="Proteomes" id="UP000825935"/>
    </source>
</evidence>
<gene>
    <name evidence="2" type="ORF">KP509_13G004300</name>
</gene>
<dbReference type="PANTHER" id="PTHR36899">
    <property type="entry name" value="OS04G0395700 PROTEIN"/>
    <property type="match status" value="1"/>
</dbReference>
<reference evidence="2" key="1">
    <citation type="submission" date="2021-08" db="EMBL/GenBank/DDBJ databases">
        <title>WGS assembly of Ceratopteris richardii.</title>
        <authorList>
            <person name="Marchant D.B."/>
            <person name="Chen G."/>
            <person name="Jenkins J."/>
            <person name="Shu S."/>
            <person name="Leebens-Mack J."/>
            <person name="Grimwood J."/>
            <person name="Schmutz J."/>
            <person name="Soltis P."/>
            <person name="Soltis D."/>
            <person name="Chen Z.-H."/>
        </authorList>
    </citation>
    <scope>NUCLEOTIDE SEQUENCE</scope>
    <source>
        <strain evidence="2">Whitten #5841</strain>
        <tissue evidence="2">Leaf</tissue>
    </source>
</reference>
<dbReference type="PANTHER" id="PTHR36899:SF3">
    <property type="entry name" value="F13K23.8 PROTEIN"/>
    <property type="match status" value="1"/>
</dbReference>
<dbReference type="OrthoDB" id="696786at2759"/>
<protein>
    <submittedName>
        <fullName evidence="2">Uncharacterized protein</fullName>
    </submittedName>
</protein>
<feature type="compositionally biased region" description="Low complexity" evidence="1">
    <location>
        <begin position="251"/>
        <end position="260"/>
    </location>
</feature>
<proteinExistence type="predicted"/>
<organism evidence="2 3">
    <name type="scientific">Ceratopteris richardii</name>
    <name type="common">Triangle waterfern</name>
    <dbReference type="NCBI Taxonomy" id="49495"/>
    <lineage>
        <taxon>Eukaryota</taxon>
        <taxon>Viridiplantae</taxon>
        <taxon>Streptophyta</taxon>
        <taxon>Embryophyta</taxon>
        <taxon>Tracheophyta</taxon>
        <taxon>Polypodiopsida</taxon>
        <taxon>Polypodiidae</taxon>
        <taxon>Polypodiales</taxon>
        <taxon>Pteridineae</taxon>
        <taxon>Pteridaceae</taxon>
        <taxon>Parkerioideae</taxon>
        <taxon>Ceratopteris</taxon>
    </lineage>
</organism>
<dbReference type="EMBL" id="CM035418">
    <property type="protein sequence ID" value="KAH7420367.1"/>
    <property type="molecule type" value="Genomic_DNA"/>
</dbReference>
<sequence>MDMESSIRLTEAPLKRKLEDPSDGLQCKKPRDCLTSVEPTLEHPQGATESDNDKLNSTSVAVKPVEATPNPISAGEEVPKGQQSAAKFDELEPSIGVSGPSSVVLEKHGHSEAIVTNKEIDDETNDQLGSEGEIDSEDEDEYEADDGDSDEEEESSENLSDDEGEQEHTLSSTSRSLQDEAAWKSKGKEKIDDIKGKGILALDKDKGKAIAEDDTSPDRDEDDAGYLSEDPLQEVDLNNILPTRTRKRNINYDYNTVNDVGDNDDDDDEDDDFSYE</sequence>
<feature type="compositionally biased region" description="Low complexity" evidence="1">
    <location>
        <begin position="93"/>
        <end position="104"/>
    </location>
</feature>
<name>A0A8T2TAY0_CERRI</name>
<feature type="compositionally biased region" description="Acidic residues" evidence="1">
    <location>
        <begin position="132"/>
        <end position="165"/>
    </location>
</feature>
<accession>A0A8T2TAY0</accession>
<feature type="compositionally biased region" description="Basic and acidic residues" evidence="1">
    <location>
        <begin position="177"/>
        <end position="211"/>
    </location>
</feature>
<feature type="compositionally biased region" description="Acidic residues" evidence="1">
    <location>
        <begin position="212"/>
        <end position="224"/>
    </location>
</feature>
<dbReference type="OMA" id="DTCEDEQ"/>
<dbReference type="Proteomes" id="UP000825935">
    <property type="component" value="Chromosome 13"/>
</dbReference>
<evidence type="ECO:0000313" key="2">
    <source>
        <dbReference type="EMBL" id="KAH7420367.1"/>
    </source>
</evidence>
<dbReference type="AlphaFoldDB" id="A0A8T2TAY0"/>
<comment type="caution">
    <text evidence="2">The sequence shown here is derived from an EMBL/GenBank/DDBJ whole genome shotgun (WGS) entry which is preliminary data.</text>
</comment>
<feature type="region of interest" description="Disordered" evidence="1">
    <location>
        <begin position="1"/>
        <end position="276"/>
    </location>
</feature>